<dbReference type="OrthoDB" id="10653496at2759"/>
<dbReference type="OMA" id="FREEIRW"/>
<dbReference type="Proteomes" id="UP000008493">
    <property type="component" value="Unassembled WGS sequence"/>
</dbReference>
<dbReference type="EMBL" id="JH971524">
    <property type="protein sequence ID" value="EKM74273.1"/>
    <property type="molecule type" value="Genomic_DNA"/>
</dbReference>
<evidence type="ECO:0000313" key="2">
    <source>
        <dbReference type="Proteomes" id="UP000008493"/>
    </source>
</evidence>
<dbReference type="HOGENOM" id="CLU_1906120_0_0_1"/>
<sequence length="133" mass="14764">MPKYIYSCYYSRARWFPAQEERIQAKLRLEQAIAEHEGVISEALGERLTEWVLMGKKHPTGTDAAKHWTVRAFCGDHAVLTFHLPEDVEESAELYGNGGGWGGRWAAWVVGTWSSGEFGVWDGGGFGGMTVVA</sequence>
<accession>K5WU46</accession>
<organism evidence="1 2">
    <name type="scientific">Agaricus bisporus var. burnettii (strain JB137-S8 / ATCC MYA-4627 / FGSC 10392)</name>
    <name type="common">White button mushroom</name>
    <dbReference type="NCBI Taxonomy" id="597362"/>
    <lineage>
        <taxon>Eukaryota</taxon>
        <taxon>Fungi</taxon>
        <taxon>Dikarya</taxon>
        <taxon>Basidiomycota</taxon>
        <taxon>Agaricomycotina</taxon>
        <taxon>Agaricomycetes</taxon>
        <taxon>Agaricomycetidae</taxon>
        <taxon>Agaricales</taxon>
        <taxon>Agaricineae</taxon>
        <taxon>Agaricaceae</taxon>
        <taxon>Agaricus</taxon>
    </lineage>
</organism>
<dbReference type="KEGG" id="abp:AGABI1DRAFT95754"/>
<dbReference type="RefSeq" id="XP_007335090.1">
    <property type="nucleotide sequence ID" value="XM_007335028.1"/>
</dbReference>
<dbReference type="InParanoid" id="K5WU46"/>
<gene>
    <name evidence="1" type="ORF">AGABI1DRAFT_95754</name>
</gene>
<dbReference type="GeneID" id="18832719"/>
<proteinExistence type="predicted"/>
<evidence type="ECO:0000313" key="1">
    <source>
        <dbReference type="EMBL" id="EKM74273.1"/>
    </source>
</evidence>
<name>K5WU46_AGABU</name>
<dbReference type="AlphaFoldDB" id="K5WU46"/>
<protein>
    <submittedName>
        <fullName evidence="1">Uncharacterized protein</fullName>
    </submittedName>
</protein>
<reference evidence="2" key="1">
    <citation type="journal article" date="2012" name="Proc. Natl. Acad. Sci. U.S.A.">
        <title>Genome sequence of the button mushroom Agaricus bisporus reveals mechanisms governing adaptation to a humic-rich ecological niche.</title>
        <authorList>
            <person name="Morin E."/>
            <person name="Kohler A."/>
            <person name="Baker A.R."/>
            <person name="Foulongne-Oriol M."/>
            <person name="Lombard V."/>
            <person name="Nagy L.G."/>
            <person name="Ohm R.A."/>
            <person name="Patyshakuliyeva A."/>
            <person name="Brun A."/>
            <person name="Aerts A.L."/>
            <person name="Bailey A.M."/>
            <person name="Billette C."/>
            <person name="Coutinho P.M."/>
            <person name="Deakin G."/>
            <person name="Doddapaneni H."/>
            <person name="Floudas D."/>
            <person name="Grimwood J."/>
            <person name="Hilden K."/>
            <person name="Kuees U."/>
            <person name="LaButti K.M."/>
            <person name="Lapidus A."/>
            <person name="Lindquist E.A."/>
            <person name="Lucas S.M."/>
            <person name="Murat C."/>
            <person name="Riley R.W."/>
            <person name="Salamov A.A."/>
            <person name="Schmutz J."/>
            <person name="Subramanian V."/>
            <person name="Woesten H.A.B."/>
            <person name="Xu J."/>
            <person name="Eastwood D.C."/>
            <person name="Foster G.D."/>
            <person name="Sonnenberg A.S."/>
            <person name="Cullen D."/>
            <person name="de Vries R.P."/>
            <person name="Lundell T."/>
            <person name="Hibbett D.S."/>
            <person name="Henrissat B."/>
            <person name="Burton K.S."/>
            <person name="Kerrigan R.W."/>
            <person name="Challen M.P."/>
            <person name="Grigoriev I.V."/>
            <person name="Martin F."/>
        </authorList>
    </citation>
    <scope>NUCLEOTIDE SEQUENCE [LARGE SCALE GENOMIC DNA]</scope>
    <source>
        <strain evidence="2">JB137-S8 / ATCC MYA-4627 / FGSC 10392</strain>
    </source>
</reference>
<keyword evidence="2" id="KW-1185">Reference proteome</keyword>